<organism evidence="1 2">
    <name type="scientific">Leptospira inadai serovar Lyme str. 10</name>
    <dbReference type="NCBI Taxonomy" id="1049790"/>
    <lineage>
        <taxon>Bacteria</taxon>
        <taxon>Pseudomonadati</taxon>
        <taxon>Spirochaetota</taxon>
        <taxon>Spirochaetia</taxon>
        <taxon>Leptospirales</taxon>
        <taxon>Leptospiraceae</taxon>
        <taxon>Leptospira</taxon>
    </lineage>
</organism>
<comment type="caution">
    <text evidence="1">The sequence shown here is derived from an EMBL/GenBank/DDBJ whole genome shotgun (WGS) entry which is preliminary data.</text>
</comment>
<proteinExistence type="predicted"/>
<accession>V6HDC4</accession>
<sequence>MIAERKRSPKIKKTVKKSKVVFQKTPGNIFEIIANKNIKP</sequence>
<dbReference type="EMBL" id="AHMM02000015">
    <property type="protein sequence ID" value="EQA38091.1"/>
    <property type="molecule type" value="Genomic_DNA"/>
</dbReference>
<dbReference type="AlphaFoldDB" id="V6HDC4"/>
<evidence type="ECO:0000313" key="2">
    <source>
        <dbReference type="Proteomes" id="UP000018719"/>
    </source>
</evidence>
<protein>
    <submittedName>
        <fullName evidence="1">Uncharacterized protein</fullName>
    </submittedName>
</protein>
<name>V6HDC4_9LEPT</name>
<gene>
    <name evidence="1" type="ORF">LEP1GSC047_4230</name>
</gene>
<reference evidence="1 2" key="1">
    <citation type="submission" date="2013-05" db="EMBL/GenBank/DDBJ databases">
        <authorList>
            <person name="Harkins D.M."/>
            <person name="Durkin A.S."/>
            <person name="Brinkac L.M."/>
            <person name="Haft D.H."/>
            <person name="Selengut J.D."/>
            <person name="Sanka R."/>
            <person name="DePew J."/>
            <person name="Purushe J."/>
            <person name="Hartskeerl R.A."/>
            <person name="Ahmed A."/>
            <person name="van der Linden H."/>
            <person name="Goris M.G.A."/>
            <person name="Vinetz J.M."/>
            <person name="Sutton G.G."/>
            <person name="Nierman W.C."/>
            <person name="Fouts D.E."/>
        </authorList>
    </citation>
    <scope>NUCLEOTIDE SEQUENCE [LARGE SCALE GENOMIC DNA]</scope>
    <source>
        <strain evidence="1 2">10</strain>
    </source>
</reference>
<dbReference type="Proteomes" id="UP000018719">
    <property type="component" value="Unassembled WGS sequence"/>
</dbReference>
<evidence type="ECO:0000313" key="1">
    <source>
        <dbReference type="EMBL" id="EQA38091.1"/>
    </source>
</evidence>